<evidence type="ECO:0000256" key="10">
    <source>
        <dbReference type="ARBA" id="ARBA00022827"/>
    </source>
</evidence>
<keyword evidence="11 18" id="KW-0460">Magnesium</keyword>
<dbReference type="InterPro" id="IPR003374">
    <property type="entry name" value="ApbE-like_sf"/>
</dbReference>
<dbReference type="EMBL" id="JAICBX010000002">
    <property type="protein sequence ID" value="MBW8637223.1"/>
    <property type="molecule type" value="Genomic_DNA"/>
</dbReference>
<evidence type="ECO:0000256" key="16">
    <source>
        <dbReference type="ARBA" id="ARBA00048540"/>
    </source>
</evidence>
<dbReference type="SUPFAM" id="SSF143631">
    <property type="entry name" value="ApbE-like"/>
    <property type="match status" value="1"/>
</dbReference>
<keyword evidence="10 18" id="KW-0274">FAD</keyword>
<comment type="cofactor">
    <cofactor evidence="19">
        <name>Mg(2+)</name>
        <dbReference type="ChEBI" id="CHEBI:18420"/>
    </cofactor>
    <cofactor evidence="19">
        <name>Mn(2+)</name>
        <dbReference type="ChEBI" id="CHEBI:29035"/>
    </cofactor>
    <text evidence="19">Magnesium. Can also use manganese.</text>
</comment>
<dbReference type="Proteomes" id="UP001196509">
    <property type="component" value="Unassembled WGS sequence"/>
</dbReference>
<keyword evidence="4" id="KW-1003">Cell membrane</keyword>
<keyword evidence="21" id="KW-1185">Reference proteome</keyword>
<evidence type="ECO:0000256" key="2">
    <source>
        <dbReference type="ARBA" id="ARBA00011955"/>
    </source>
</evidence>
<accession>A0AAE3D144</accession>
<evidence type="ECO:0000256" key="17">
    <source>
        <dbReference type="ARBA" id="ARBA00060485"/>
    </source>
</evidence>
<evidence type="ECO:0000313" key="20">
    <source>
        <dbReference type="EMBL" id="MBW8637223.1"/>
    </source>
</evidence>
<evidence type="ECO:0000256" key="7">
    <source>
        <dbReference type="ARBA" id="ARBA00022679"/>
    </source>
</evidence>
<keyword evidence="5" id="KW-0997">Cell inner membrane</keyword>
<feature type="binding site" evidence="19">
    <location>
        <position position="280"/>
    </location>
    <ligand>
        <name>Mg(2+)</name>
        <dbReference type="ChEBI" id="CHEBI:18420"/>
    </ligand>
</feature>
<evidence type="ECO:0000256" key="12">
    <source>
        <dbReference type="ARBA" id="ARBA00023136"/>
    </source>
</evidence>
<evidence type="ECO:0000256" key="14">
    <source>
        <dbReference type="ARBA" id="ARBA00023288"/>
    </source>
</evidence>
<keyword evidence="13" id="KW-0564">Palmitate</keyword>
<comment type="subcellular location">
    <subcellularLocation>
        <location evidence="17">Cell inner membrane</location>
        <topology evidence="17">Lipid-anchor</topology>
        <orientation evidence="17">Periplasmic side</orientation>
    </subcellularLocation>
</comment>
<evidence type="ECO:0000256" key="3">
    <source>
        <dbReference type="ARBA" id="ARBA00016337"/>
    </source>
</evidence>
<dbReference type="EC" id="2.7.1.180" evidence="2 18"/>
<organism evidence="20 21">
    <name type="scientific">Flavimaribacter sediminis</name>
    <dbReference type="NCBI Taxonomy" id="2865987"/>
    <lineage>
        <taxon>Bacteria</taxon>
        <taxon>Pseudomonadati</taxon>
        <taxon>Pseudomonadota</taxon>
        <taxon>Alphaproteobacteria</taxon>
        <taxon>Hyphomicrobiales</taxon>
        <taxon>Rhizobiaceae</taxon>
        <taxon>Flavimaribacter</taxon>
    </lineage>
</organism>
<protein>
    <recommendedName>
        <fullName evidence="3 18">FAD:protein FMN transferase</fullName>
        <ecNumber evidence="2 18">2.7.1.180</ecNumber>
    </recommendedName>
    <alternativeName>
        <fullName evidence="15 18">Flavin transferase</fullName>
    </alternativeName>
</protein>
<comment type="catalytic activity">
    <reaction evidence="16 18">
        <text>L-threonyl-[protein] + FAD = FMN-L-threonyl-[protein] + AMP + H(+)</text>
        <dbReference type="Rhea" id="RHEA:36847"/>
        <dbReference type="Rhea" id="RHEA-COMP:11060"/>
        <dbReference type="Rhea" id="RHEA-COMP:11061"/>
        <dbReference type="ChEBI" id="CHEBI:15378"/>
        <dbReference type="ChEBI" id="CHEBI:30013"/>
        <dbReference type="ChEBI" id="CHEBI:57692"/>
        <dbReference type="ChEBI" id="CHEBI:74257"/>
        <dbReference type="ChEBI" id="CHEBI:456215"/>
        <dbReference type="EC" id="2.7.1.180"/>
    </reaction>
</comment>
<keyword evidence="14" id="KW-0449">Lipoprotein</keyword>
<comment type="similarity">
    <text evidence="1 18">Belongs to the ApbE family.</text>
</comment>
<evidence type="ECO:0000256" key="4">
    <source>
        <dbReference type="ARBA" id="ARBA00022475"/>
    </source>
</evidence>
<reference evidence="20" key="1">
    <citation type="submission" date="2021-08" db="EMBL/GenBank/DDBJ databases">
        <title>Hoeflea bacterium WL0058 sp. nov., isolated from the sediment.</title>
        <authorList>
            <person name="Wang L."/>
            <person name="Zhang D."/>
        </authorList>
    </citation>
    <scope>NUCLEOTIDE SEQUENCE</scope>
    <source>
        <strain evidence="20">WL0058</strain>
    </source>
</reference>
<proteinExistence type="inferred from homology"/>
<dbReference type="GO" id="GO:0016740">
    <property type="term" value="F:transferase activity"/>
    <property type="evidence" value="ECO:0007669"/>
    <property type="project" value="UniProtKB-UniRule"/>
</dbReference>
<evidence type="ECO:0000256" key="19">
    <source>
        <dbReference type="PIRSR" id="PIRSR006268-2"/>
    </source>
</evidence>
<evidence type="ECO:0000256" key="11">
    <source>
        <dbReference type="ARBA" id="ARBA00022842"/>
    </source>
</evidence>
<dbReference type="Pfam" id="PF02424">
    <property type="entry name" value="ApbE"/>
    <property type="match status" value="1"/>
</dbReference>
<name>A0AAE3D144_9HYPH</name>
<evidence type="ECO:0000256" key="5">
    <source>
        <dbReference type="ARBA" id="ARBA00022519"/>
    </source>
</evidence>
<feature type="binding site" evidence="19">
    <location>
        <position position="162"/>
    </location>
    <ligand>
        <name>Mg(2+)</name>
        <dbReference type="ChEBI" id="CHEBI:18420"/>
    </ligand>
</feature>
<keyword evidence="8 18" id="KW-0479">Metal-binding</keyword>
<dbReference type="PANTHER" id="PTHR30040">
    <property type="entry name" value="THIAMINE BIOSYNTHESIS LIPOPROTEIN APBE"/>
    <property type="match status" value="1"/>
</dbReference>
<evidence type="ECO:0000256" key="13">
    <source>
        <dbReference type="ARBA" id="ARBA00023139"/>
    </source>
</evidence>
<dbReference type="PANTHER" id="PTHR30040:SF2">
    <property type="entry name" value="FAD:PROTEIN FMN TRANSFERASE"/>
    <property type="match status" value="1"/>
</dbReference>
<evidence type="ECO:0000313" key="21">
    <source>
        <dbReference type="Proteomes" id="UP001196509"/>
    </source>
</evidence>
<keyword evidence="6 18" id="KW-0285">Flavoprotein</keyword>
<evidence type="ECO:0000256" key="1">
    <source>
        <dbReference type="ARBA" id="ARBA00008282"/>
    </source>
</evidence>
<evidence type="ECO:0000256" key="18">
    <source>
        <dbReference type="PIRNR" id="PIRNR006268"/>
    </source>
</evidence>
<dbReference type="PIRSF" id="PIRSF006268">
    <property type="entry name" value="ApbE"/>
    <property type="match status" value="1"/>
</dbReference>
<dbReference type="FunFam" id="3.10.520.10:FF:000001">
    <property type="entry name" value="FAD:protein FMN transferase"/>
    <property type="match status" value="1"/>
</dbReference>
<keyword evidence="12" id="KW-0472">Membrane</keyword>
<keyword evidence="9" id="KW-0732">Signal</keyword>
<dbReference type="AlphaFoldDB" id="A0AAE3D144"/>
<evidence type="ECO:0000256" key="9">
    <source>
        <dbReference type="ARBA" id="ARBA00022729"/>
    </source>
</evidence>
<evidence type="ECO:0000256" key="6">
    <source>
        <dbReference type="ARBA" id="ARBA00022630"/>
    </source>
</evidence>
<evidence type="ECO:0000256" key="15">
    <source>
        <dbReference type="ARBA" id="ARBA00031306"/>
    </source>
</evidence>
<feature type="binding site" evidence="19">
    <location>
        <position position="276"/>
    </location>
    <ligand>
        <name>Mg(2+)</name>
        <dbReference type="ChEBI" id="CHEBI:18420"/>
    </ligand>
</feature>
<comment type="caution">
    <text evidence="20">The sequence shown here is derived from an EMBL/GenBank/DDBJ whole genome shotgun (WGS) entry which is preliminary data.</text>
</comment>
<dbReference type="InterPro" id="IPR024932">
    <property type="entry name" value="ApbE"/>
</dbReference>
<gene>
    <name evidence="20" type="ORF">K1W69_08490</name>
</gene>
<keyword evidence="7 18" id="KW-0808">Transferase</keyword>
<dbReference type="GO" id="GO:0046872">
    <property type="term" value="F:metal ion binding"/>
    <property type="evidence" value="ECO:0007669"/>
    <property type="project" value="UniProtKB-UniRule"/>
</dbReference>
<evidence type="ECO:0000256" key="8">
    <source>
        <dbReference type="ARBA" id="ARBA00022723"/>
    </source>
</evidence>
<sequence>MTAALAACKPGSSILELSGQTMGTTYNLVGVDHGGTVDRDELRKAVEASLAEVNDQMSNWDRGSEISRFNATTSQATPVSPALAQVIKAAQDVHSASDGRFDITVGPLVDAWGFGSGRDRSDAPSDAEIATALSLSGQERTLAFENGRLRKLEPGVELNLAAIGKGYGVDRVAASIESFGVSDYMIEIGGDLYTSGKNPDGQNWRIGIETPDRTGRSVLQVVETSGLGMATSGDYRNYFEQDGQRYSHVIDPKTGRPITHATTSATVLTENAMLADAWATAMLVLGSERGLEIADEQGLAVLFVDADGAEKPYVIKPSKTFAALQA</sequence>
<dbReference type="Gene3D" id="3.10.520.10">
    <property type="entry name" value="ApbE-like domains"/>
    <property type="match status" value="1"/>
</dbReference>
<dbReference type="GO" id="GO:0005886">
    <property type="term" value="C:plasma membrane"/>
    <property type="evidence" value="ECO:0007669"/>
    <property type="project" value="UniProtKB-SubCell"/>
</dbReference>